<dbReference type="SUPFAM" id="SSF53756">
    <property type="entry name" value="UDP-Glycosyltransferase/glycogen phosphorylase"/>
    <property type="match status" value="1"/>
</dbReference>
<dbReference type="Proteomes" id="UP001235133">
    <property type="component" value="Unassembled WGS sequence"/>
</dbReference>
<accession>A0ABU0YWJ1</accession>
<dbReference type="Gene3D" id="3.40.50.2000">
    <property type="entry name" value="Glycogen Phosphorylase B"/>
    <property type="match status" value="2"/>
</dbReference>
<dbReference type="EMBL" id="JAVFWO010000001">
    <property type="protein sequence ID" value="MDQ7876680.1"/>
    <property type="molecule type" value="Genomic_DNA"/>
</dbReference>
<evidence type="ECO:0000259" key="3">
    <source>
        <dbReference type="Pfam" id="PF00534"/>
    </source>
</evidence>
<protein>
    <submittedName>
        <fullName evidence="5">Glycosyltransferase</fullName>
        <ecNumber evidence="5">2.4.-.-</ecNumber>
    </submittedName>
</protein>
<dbReference type="EC" id="2.4.-.-" evidence="5"/>
<dbReference type="PANTHER" id="PTHR12526">
    <property type="entry name" value="GLYCOSYLTRANSFERASE"/>
    <property type="match status" value="1"/>
</dbReference>
<dbReference type="InterPro" id="IPR028098">
    <property type="entry name" value="Glyco_trans_4-like_N"/>
</dbReference>
<keyword evidence="6" id="KW-1185">Reference proteome</keyword>
<evidence type="ECO:0000313" key="6">
    <source>
        <dbReference type="Proteomes" id="UP001235133"/>
    </source>
</evidence>
<evidence type="ECO:0000313" key="5">
    <source>
        <dbReference type="EMBL" id="MDQ7876680.1"/>
    </source>
</evidence>
<evidence type="ECO:0000256" key="2">
    <source>
        <dbReference type="ARBA" id="ARBA00022679"/>
    </source>
</evidence>
<feature type="domain" description="Glycosyltransferase subfamily 4-like N-terminal" evidence="4">
    <location>
        <begin position="16"/>
        <end position="184"/>
    </location>
</feature>
<reference evidence="5 6" key="1">
    <citation type="submission" date="2023-08" db="EMBL/GenBank/DDBJ databases">
        <title>Microbacterium psychrotolerans sp. nov., a psychrotolerant bacterium isolated from soil in Heilongjiang Province, China.</title>
        <authorList>
            <person name="An P."/>
            <person name="Zhao D."/>
            <person name="Xiang H."/>
        </authorList>
    </citation>
    <scope>NUCLEOTIDE SEQUENCE [LARGE SCALE GENOMIC DNA]</scope>
    <source>
        <strain evidence="5 6">QXD-8</strain>
    </source>
</reference>
<comment type="caution">
    <text evidence="5">The sequence shown here is derived from an EMBL/GenBank/DDBJ whole genome shotgun (WGS) entry which is preliminary data.</text>
</comment>
<dbReference type="InterPro" id="IPR001296">
    <property type="entry name" value="Glyco_trans_1"/>
</dbReference>
<dbReference type="GO" id="GO:0016757">
    <property type="term" value="F:glycosyltransferase activity"/>
    <property type="evidence" value="ECO:0007669"/>
    <property type="project" value="UniProtKB-KW"/>
</dbReference>
<dbReference type="Pfam" id="PF13439">
    <property type="entry name" value="Glyco_transf_4"/>
    <property type="match status" value="1"/>
</dbReference>
<keyword evidence="2 5" id="KW-0808">Transferase</keyword>
<dbReference type="Pfam" id="PF00534">
    <property type="entry name" value="Glycos_transf_1"/>
    <property type="match status" value="1"/>
</dbReference>
<gene>
    <name evidence="5" type="ORF">Q9R08_01705</name>
</gene>
<keyword evidence="1 5" id="KW-0328">Glycosyltransferase</keyword>
<name>A0ABU0YWJ1_9MICO</name>
<evidence type="ECO:0000259" key="4">
    <source>
        <dbReference type="Pfam" id="PF13439"/>
    </source>
</evidence>
<dbReference type="RefSeq" id="WP_308866082.1">
    <property type="nucleotide sequence ID" value="NZ_JAVFWO010000001.1"/>
</dbReference>
<dbReference type="PANTHER" id="PTHR12526:SF636">
    <property type="entry name" value="BLL3647 PROTEIN"/>
    <property type="match status" value="1"/>
</dbReference>
<proteinExistence type="predicted"/>
<organism evidence="5 6">
    <name type="scientific">Microbacterium psychrotolerans</name>
    <dbReference type="NCBI Taxonomy" id="3068321"/>
    <lineage>
        <taxon>Bacteria</taxon>
        <taxon>Bacillati</taxon>
        <taxon>Actinomycetota</taxon>
        <taxon>Actinomycetes</taxon>
        <taxon>Micrococcales</taxon>
        <taxon>Microbacteriaceae</taxon>
        <taxon>Microbacterium</taxon>
    </lineage>
</organism>
<feature type="domain" description="Glycosyl transferase family 1" evidence="3">
    <location>
        <begin position="191"/>
        <end position="346"/>
    </location>
</feature>
<evidence type="ECO:0000256" key="1">
    <source>
        <dbReference type="ARBA" id="ARBA00022676"/>
    </source>
</evidence>
<sequence>MKILGVVTLLSPSGEYGGPTRVAVNQLRALQDRGHQVVLAGTHRGFGGNVPTEIEGVPAKLFPARTLLPRTGFAGLGSPDLWRAVHRHAREFDVVHVHAARDLVTLPSALIALRRAVPIVVQTHGMIDETSHPLAVPLDLALTRPVLRRARIVAYLTARERASLEVVSHGEARLEELPNGVPPEAAATAAGPARVLYLARLAPRKHPVAFVEAAARVASEFPDATFALVGPDEGERASVLRTIASSGAADRIAWEGPVGMSGAAERMRQATLYVLPSVDEPYPMAVLEAMSVGLPVIVTDTCGLAPFVREHDAGIVTDHTVDRLADAVRTLVADPERAAAMGMRGRDAVRAERSMAVIAERLEQFYR</sequence>